<keyword evidence="12" id="KW-0812">Transmembrane</keyword>
<dbReference type="SMART" id="SM00091">
    <property type="entry name" value="PAS"/>
    <property type="match status" value="2"/>
</dbReference>
<dbReference type="PROSITE" id="PS50113">
    <property type="entry name" value="PAC"/>
    <property type="match status" value="1"/>
</dbReference>
<keyword evidence="18" id="KW-1185">Reference proteome</keyword>
<dbReference type="AlphaFoldDB" id="A0A4R3N4V4"/>
<evidence type="ECO:0000256" key="11">
    <source>
        <dbReference type="PROSITE-ProRule" id="PRU00169"/>
    </source>
</evidence>
<dbReference type="CDD" id="cd16922">
    <property type="entry name" value="HATPase_EvgS-ArcB-TorS-like"/>
    <property type="match status" value="1"/>
</dbReference>
<dbReference type="Gene3D" id="3.40.190.10">
    <property type="entry name" value="Periplasmic binding protein-like II"/>
    <property type="match status" value="2"/>
</dbReference>
<keyword evidence="7" id="KW-0067">ATP-binding</keyword>
<dbReference type="InterPro" id="IPR001638">
    <property type="entry name" value="Solute-binding_3/MltF_N"/>
</dbReference>
<dbReference type="SMART" id="SM00448">
    <property type="entry name" value="REC"/>
    <property type="match status" value="1"/>
</dbReference>
<dbReference type="Gene3D" id="3.30.565.10">
    <property type="entry name" value="Histidine kinase-like ATPase, C-terminal domain"/>
    <property type="match status" value="1"/>
</dbReference>
<accession>A0A4R3N4V4</accession>
<dbReference type="Proteomes" id="UP000295717">
    <property type="component" value="Unassembled WGS sequence"/>
</dbReference>
<dbReference type="Gene3D" id="3.40.50.2300">
    <property type="match status" value="1"/>
</dbReference>
<dbReference type="SUPFAM" id="SSF47384">
    <property type="entry name" value="Homodimeric domain of signal transducing histidine kinase"/>
    <property type="match status" value="1"/>
</dbReference>
<dbReference type="SUPFAM" id="SSF53850">
    <property type="entry name" value="Periplasmic binding protein-like II"/>
    <property type="match status" value="1"/>
</dbReference>
<dbReference type="InterPro" id="IPR003594">
    <property type="entry name" value="HATPase_dom"/>
</dbReference>
<organism evidence="17 18">
    <name type="scientific">Thiobaca trueperi</name>
    <dbReference type="NCBI Taxonomy" id="127458"/>
    <lineage>
        <taxon>Bacteria</taxon>
        <taxon>Pseudomonadati</taxon>
        <taxon>Pseudomonadota</taxon>
        <taxon>Gammaproteobacteria</taxon>
        <taxon>Chromatiales</taxon>
        <taxon>Chromatiaceae</taxon>
        <taxon>Thiobaca</taxon>
    </lineage>
</organism>
<dbReference type="Pfam" id="PF13426">
    <property type="entry name" value="PAS_9"/>
    <property type="match status" value="1"/>
</dbReference>
<keyword evidence="4" id="KW-0808">Transferase</keyword>
<dbReference type="CDD" id="cd17546">
    <property type="entry name" value="REC_hyHK_CKI1_RcsC-like"/>
    <property type="match status" value="1"/>
</dbReference>
<keyword evidence="12" id="KW-1133">Transmembrane helix</keyword>
<proteinExistence type="predicted"/>
<keyword evidence="3 11" id="KW-0597">Phosphoprotein</keyword>
<evidence type="ECO:0000259" key="13">
    <source>
        <dbReference type="PROSITE" id="PS50109"/>
    </source>
</evidence>
<dbReference type="FunFam" id="3.30.565.10:FF:000010">
    <property type="entry name" value="Sensor histidine kinase RcsC"/>
    <property type="match status" value="1"/>
</dbReference>
<evidence type="ECO:0000256" key="1">
    <source>
        <dbReference type="ARBA" id="ARBA00000085"/>
    </source>
</evidence>
<dbReference type="InterPro" id="IPR011006">
    <property type="entry name" value="CheY-like_superfamily"/>
</dbReference>
<dbReference type="InterPro" id="IPR035965">
    <property type="entry name" value="PAS-like_dom_sf"/>
</dbReference>
<keyword evidence="12" id="KW-0472">Membrane</keyword>
<evidence type="ECO:0000256" key="9">
    <source>
        <dbReference type="ARBA" id="ARBA00064003"/>
    </source>
</evidence>
<evidence type="ECO:0000256" key="10">
    <source>
        <dbReference type="ARBA" id="ARBA00068150"/>
    </source>
</evidence>
<evidence type="ECO:0000256" key="3">
    <source>
        <dbReference type="ARBA" id="ARBA00022553"/>
    </source>
</evidence>
<evidence type="ECO:0000256" key="5">
    <source>
        <dbReference type="ARBA" id="ARBA00022741"/>
    </source>
</evidence>
<dbReference type="Gene3D" id="1.10.287.130">
    <property type="match status" value="1"/>
</dbReference>
<gene>
    <name evidence="17" type="ORF">EDC35_103232</name>
</gene>
<protein>
    <recommendedName>
        <fullName evidence="10">Sensory/regulatory protein RpfC</fullName>
        <ecNumber evidence="2">2.7.13.3</ecNumber>
    </recommendedName>
</protein>
<dbReference type="InterPro" id="IPR001789">
    <property type="entry name" value="Sig_transdc_resp-reg_receiver"/>
</dbReference>
<dbReference type="Pfam" id="PF00512">
    <property type="entry name" value="HisKA"/>
    <property type="match status" value="1"/>
</dbReference>
<feature type="modified residue" description="4-aspartylphosphate" evidence="11">
    <location>
        <position position="904"/>
    </location>
</feature>
<dbReference type="GO" id="GO:0000155">
    <property type="term" value="F:phosphorelay sensor kinase activity"/>
    <property type="evidence" value="ECO:0007669"/>
    <property type="project" value="InterPro"/>
</dbReference>
<dbReference type="Pfam" id="PF02518">
    <property type="entry name" value="HATPase_c"/>
    <property type="match status" value="1"/>
</dbReference>
<dbReference type="EMBL" id="SMAO01000003">
    <property type="protein sequence ID" value="TCT22133.1"/>
    <property type="molecule type" value="Genomic_DNA"/>
</dbReference>
<evidence type="ECO:0000256" key="2">
    <source>
        <dbReference type="ARBA" id="ARBA00012438"/>
    </source>
</evidence>
<keyword evidence="8" id="KW-0902">Two-component regulatory system</keyword>
<dbReference type="InterPro" id="IPR036097">
    <property type="entry name" value="HisK_dim/P_sf"/>
</dbReference>
<comment type="caution">
    <text evidence="17">The sequence shown here is derived from an EMBL/GenBank/DDBJ whole genome shotgun (WGS) entry which is preliminary data.</text>
</comment>
<dbReference type="OrthoDB" id="5290456at2"/>
<feature type="domain" description="PAC" evidence="16">
    <location>
        <begin position="385"/>
        <end position="438"/>
    </location>
</feature>
<dbReference type="SUPFAM" id="SSF55874">
    <property type="entry name" value="ATPase domain of HSP90 chaperone/DNA topoisomerase II/histidine kinase"/>
    <property type="match status" value="1"/>
</dbReference>
<dbReference type="PROSITE" id="PS50112">
    <property type="entry name" value="PAS"/>
    <property type="match status" value="1"/>
</dbReference>
<dbReference type="GO" id="GO:0005524">
    <property type="term" value="F:ATP binding"/>
    <property type="evidence" value="ECO:0007669"/>
    <property type="project" value="UniProtKB-KW"/>
</dbReference>
<sequence>MEAGLKWRFAALTRLFLGRWVVVALILLPSAAMTEDRVLRVIGDENYPPYLFLNADGREDGLLVDLWKLWEQKTGVKVELKATKWEEAQRILLRGDADVIENIFQTPQREPLYDFSPPYADLPVAIYRDVSIGGLTNLASLRGFQVGVMEGDACIEKLQDSGIQTLVYYGNYTKLIQAAKVQDIKVFCLDEYPANFYLYQQNAHRQFVKAFELYRGQFHRAVRKGNGVTLRLVEQGMAAISAAEMNELRRKWLTEPTDYGRYAQFAVEAAAVLALALAFLGIWILTLRRAVAARTTELTQAKQALADRELQLRSIGDNLPNGFIYQYEVSHGRPRFRYLSAGAERTLGCRPEQVILDAGPLFARIPPAALADYAEAEAKSAAELSDFSALVPFHPSHGGQRWLLIHSRPRRTADGGVIWDGVVLDVTEQREAETKLLENEQRFRQELELLVARRTDALQQSNDQLAHTQFAMDRAGIGIAWNHAETGQFLYANDELCRQLGYTREELLQRTISDINPQLPPERVRQTADDLRHGAGVAQIESLHRRKDRSCYPVQITVYLHRAAAEEWFIAFIEDITARKAGEADLTQARDAAEAANRAKSAFLANMSHEIRTPLNAIIGMAYMVRKSGITAQQSHWLDTLDAAGRHLLEIVNTILDLSKIDAGKLELERIPVRIETVVNNVLQLIAPQARSKGLGLHAEAGAQPAPLMGDPTRLEQALLNYAANAVKFTHSGSVTLRAGIIEQTTDAAVVRFEVADTGVGIAPEAVSRLFADFEQADNSTTRQFGGTGLGLAIARRLARLMEGEVGMSSVPGEGSAFWFTARLAVETPAAGSEPDTPPASDPCARLRQEFGDCCVLLAEDEPINREVAQFLLEAAGLHADVAIDGAQATDLAACHDYHLILMDMQMPTMDGLEASRRIRRLPTHASTPIVAMTANAFTEDKANCFRAGMNDFLSKPVDPDALYEMVLKWLSAAR</sequence>
<keyword evidence="5" id="KW-0547">Nucleotide-binding</keyword>
<dbReference type="FunFam" id="1.10.287.130:FF:000002">
    <property type="entry name" value="Two-component osmosensing histidine kinase"/>
    <property type="match status" value="1"/>
</dbReference>
<dbReference type="SMART" id="SM00388">
    <property type="entry name" value="HisKA"/>
    <property type="match status" value="1"/>
</dbReference>
<dbReference type="RefSeq" id="WP_132976533.1">
    <property type="nucleotide sequence ID" value="NZ_SMAO01000003.1"/>
</dbReference>
<evidence type="ECO:0000256" key="8">
    <source>
        <dbReference type="ARBA" id="ARBA00023012"/>
    </source>
</evidence>
<dbReference type="PROSITE" id="PS50110">
    <property type="entry name" value="RESPONSE_REGULATORY"/>
    <property type="match status" value="1"/>
</dbReference>
<dbReference type="InterPro" id="IPR003661">
    <property type="entry name" value="HisK_dim/P_dom"/>
</dbReference>
<evidence type="ECO:0000256" key="4">
    <source>
        <dbReference type="ARBA" id="ARBA00022679"/>
    </source>
</evidence>
<evidence type="ECO:0000259" key="16">
    <source>
        <dbReference type="PROSITE" id="PS50113"/>
    </source>
</evidence>
<evidence type="ECO:0000313" key="18">
    <source>
        <dbReference type="Proteomes" id="UP000295717"/>
    </source>
</evidence>
<name>A0A4R3N4V4_9GAMM</name>
<dbReference type="CDD" id="cd13706">
    <property type="entry name" value="PBP2_HisK_like_1"/>
    <property type="match status" value="1"/>
</dbReference>
<evidence type="ECO:0000256" key="12">
    <source>
        <dbReference type="SAM" id="Phobius"/>
    </source>
</evidence>
<dbReference type="Pfam" id="PF00072">
    <property type="entry name" value="Response_reg"/>
    <property type="match status" value="1"/>
</dbReference>
<dbReference type="SUPFAM" id="SSF55785">
    <property type="entry name" value="PYP-like sensor domain (PAS domain)"/>
    <property type="match status" value="2"/>
</dbReference>
<dbReference type="PANTHER" id="PTHR45339:SF1">
    <property type="entry name" value="HYBRID SIGNAL TRANSDUCTION HISTIDINE KINASE J"/>
    <property type="match status" value="1"/>
</dbReference>
<comment type="subunit">
    <text evidence="9">At low DSF concentrations, interacts with RpfF.</text>
</comment>
<dbReference type="CDD" id="cd00130">
    <property type="entry name" value="PAS"/>
    <property type="match status" value="2"/>
</dbReference>
<dbReference type="Pfam" id="PF00497">
    <property type="entry name" value="SBP_bac_3"/>
    <property type="match status" value="1"/>
</dbReference>
<dbReference type="EC" id="2.7.13.3" evidence="2"/>
<dbReference type="InterPro" id="IPR005467">
    <property type="entry name" value="His_kinase_dom"/>
</dbReference>
<dbReference type="InterPro" id="IPR000700">
    <property type="entry name" value="PAS-assoc_C"/>
</dbReference>
<feature type="domain" description="Response regulatory" evidence="14">
    <location>
        <begin position="855"/>
        <end position="971"/>
    </location>
</feature>
<dbReference type="InterPro" id="IPR004358">
    <property type="entry name" value="Sig_transdc_His_kin-like_C"/>
</dbReference>
<feature type="transmembrane region" description="Helical" evidence="12">
    <location>
        <begin position="265"/>
        <end position="285"/>
    </location>
</feature>
<evidence type="ECO:0000259" key="14">
    <source>
        <dbReference type="PROSITE" id="PS50110"/>
    </source>
</evidence>
<feature type="domain" description="Histidine kinase" evidence="13">
    <location>
        <begin position="606"/>
        <end position="826"/>
    </location>
</feature>
<evidence type="ECO:0000313" key="17">
    <source>
        <dbReference type="EMBL" id="TCT22133.1"/>
    </source>
</evidence>
<dbReference type="PANTHER" id="PTHR45339">
    <property type="entry name" value="HYBRID SIGNAL TRANSDUCTION HISTIDINE KINASE J"/>
    <property type="match status" value="1"/>
</dbReference>
<reference evidence="17 18" key="1">
    <citation type="submission" date="2019-03" db="EMBL/GenBank/DDBJ databases">
        <title>Genomic Encyclopedia of Type Strains, Phase IV (KMG-IV): sequencing the most valuable type-strain genomes for metagenomic binning, comparative biology and taxonomic classification.</title>
        <authorList>
            <person name="Goeker M."/>
        </authorList>
    </citation>
    <scope>NUCLEOTIDE SEQUENCE [LARGE SCALE GENOMIC DNA]</scope>
    <source>
        <strain evidence="17 18">DSM 13587</strain>
    </source>
</reference>
<dbReference type="SUPFAM" id="SSF52172">
    <property type="entry name" value="CheY-like"/>
    <property type="match status" value="1"/>
</dbReference>
<dbReference type="SMART" id="SM00387">
    <property type="entry name" value="HATPase_c"/>
    <property type="match status" value="1"/>
</dbReference>
<dbReference type="InterPro" id="IPR000014">
    <property type="entry name" value="PAS"/>
</dbReference>
<evidence type="ECO:0000256" key="7">
    <source>
        <dbReference type="ARBA" id="ARBA00022840"/>
    </source>
</evidence>
<feature type="transmembrane region" description="Helical" evidence="12">
    <location>
        <begin position="12"/>
        <end position="32"/>
    </location>
</feature>
<dbReference type="NCBIfam" id="TIGR00229">
    <property type="entry name" value="sensory_box"/>
    <property type="match status" value="1"/>
</dbReference>
<feature type="domain" description="PAS" evidence="15">
    <location>
        <begin position="487"/>
        <end position="522"/>
    </location>
</feature>
<evidence type="ECO:0000256" key="6">
    <source>
        <dbReference type="ARBA" id="ARBA00022777"/>
    </source>
</evidence>
<dbReference type="Gene3D" id="3.30.450.20">
    <property type="entry name" value="PAS domain"/>
    <property type="match status" value="2"/>
</dbReference>
<evidence type="ECO:0000259" key="15">
    <source>
        <dbReference type="PROSITE" id="PS50112"/>
    </source>
</evidence>
<dbReference type="CDD" id="cd00082">
    <property type="entry name" value="HisKA"/>
    <property type="match status" value="1"/>
</dbReference>
<keyword evidence="6" id="KW-0418">Kinase</keyword>
<dbReference type="PROSITE" id="PS50109">
    <property type="entry name" value="HIS_KIN"/>
    <property type="match status" value="1"/>
</dbReference>
<dbReference type="InterPro" id="IPR036890">
    <property type="entry name" value="HATPase_C_sf"/>
</dbReference>
<dbReference type="SMART" id="SM00062">
    <property type="entry name" value="PBPb"/>
    <property type="match status" value="1"/>
</dbReference>
<comment type="catalytic activity">
    <reaction evidence="1">
        <text>ATP + protein L-histidine = ADP + protein N-phospho-L-histidine.</text>
        <dbReference type="EC" id="2.7.13.3"/>
    </reaction>
</comment>
<dbReference type="PRINTS" id="PR00344">
    <property type="entry name" value="BCTRLSENSOR"/>
</dbReference>